<protein>
    <submittedName>
        <fullName evidence="1">Uncharacterized protein</fullName>
    </submittedName>
</protein>
<accession>K5W041</accession>
<reference evidence="1 2" key="1">
    <citation type="journal article" date="2012" name="BMC Genomics">
        <title>Comparative genomics of the white-rot fungi, Phanerochaete carnosa and P. chrysosporium, to elucidate the genetic basis of the distinct wood types they colonize.</title>
        <authorList>
            <person name="Suzuki H."/>
            <person name="MacDonald J."/>
            <person name="Syed K."/>
            <person name="Salamov A."/>
            <person name="Hori C."/>
            <person name="Aerts A."/>
            <person name="Henrissat B."/>
            <person name="Wiebenga A."/>
            <person name="vanKuyk P.A."/>
            <person name="Barry K."/>
            <person name="Lindquist E."/>
            <person name="LaButti K."/>
            <person name="Lapidus A."/>
            <person name="Lucas S."/>
            <person name="Coutinho P."/>
            <person name="Gong Y."/>
            <person name="Samejima M."/>
            <person name="Mahadevan R."/>
            <person name="Abou-Zaid M."/>
            <person name="de Vries R.P."/>
            <person name="Igarashi K."/>
            <person name="Yadav J.S."/>
            <person name="Grigoriev I.V."/>
            <person name="Master E.R."/>
        </authorList>
    </citation>
    <scope>NUCLEOTIDE SEQUENCE [LARGE SCALE GENOMIC DNA]</scope>
    <source>
        <strain evidence="1 2">HHB-10118-sp</strain>
    </source>
</reference>
<dbReference type="Proteomes" id="UP000008370">
    <property type="component" value="Unassembled WGS sequence"/>
</dbReference>
<gene>
    <name evidence="1" type="ORF">PHACADRAFT_260850</name>
</gene>
<dbReference type="KEGG" id="pco:PHACADRAFT_260850"/>
<organism evidence="1 2">
    <name type="scientific">Phanerochaete carnosa (strain HHB-10118-sp)</name>
    <name type="common">White-rot fungus</name>
    <name type="synonym">Peniophora carnosa</name>
    <dbReference type="NCBI Taxonomy" id="650164"/>
    <lineage>
        <taxon>Eukaryota</taxon>
        <taxon>Fungi</taxon>
        <taxon>Dikarya</taxon>
        <taxon>Basidiomycota</taxon>
        <taxon>Agaricomycotina</taxon>
        <taxon>Agaricomycetes</taxon>
        <taxon>Polyporales</taxon>
        <taxon>Phanerochaetaceae</taxon>
        <taxon>Phanerochaete</taxon>
    </lineage>
</organism>
<dbReference type="HOGENOM" id="CLU_1652788_0_0_1"/>
<dbReference type="RefSeq" id="XP_007398795.1">
    <property type="nucleotide sequence ID" value="XM_007398733.1"/>
</dbReference>
<dbReference type="InParanoid" id="K5W041"/>
<sequence>MSNQTFYPVCLRGFAVALSCAPSFARPPFFLSTSVFFNHGVFSVLSSSLLDPCSDFLLVSPKFPLSSRPRPLLQSMPRRSGLSVPPLSQISVFMSLYFFVRRIFRVCPLVFTFREIPISFLQSFQFSILDRCRTHPLPCIWFLTSLRDHSLAIDCLKQQF</sequence>
<keyword evidence="2" id="KW-1185">Reference proteome</keyword>
<dbReference type="GeneID" id="18917828"/>
<dbReference type="EMBL" id="JH930475">
    <property type="protein sequence ID" value="EKM52450.1"/>
    <property type="molecule type" value="Genomic_DNA"/>
</dbReference>
<evidence type="ECO:0000313" key="2">
    <source>
        <dbReference type="Proteomes" id="UP000008370"/>
    </source>
</evidence>
<dbReference type="AlphaFoldDB" id="K5W041"/>
<proteinExistence type="predicted"/>
<evidence type="ECO:0000313" key="1">
    <source>
        <dbReference type="EMBL" id="EKM52450.1"/>
    </source>
</evidence>
<name>K5W041_PHACS</name>